<dbReference type="InterPro" id="IPR036575">
    <property type="entry name" value="TFIIS_cen_dom_sf"/>
</dbReference>
<protein>
    <recommendedName>
        <fullName evidence="6">TFIIS central domain-containing protein</fullName>
    </recommendedName>
</protein>
<name>A0A8J6CBZ7_DIALT</name>
<evidence type="ECO:0000256" key="5">
    <source>
        <dbReference type="SAM" id="MobiDB-lite"/>
    </source>
</evidence>
<organism evidence="7 8">
    <name type="scientific">Diacronema lutheri</name>
    <name type="common">Unicellular marine alga</name>
    <name type="synonym">Monochrysis lutheri</name>
    <dbReference type="NCBI Taxonomy" id="2081491"/>
    <lineage>
        <taxon>Eukaryota</taxon>
        <taxon>Haptista</taxon>
        <taxon>Haptophyta</taxon>
        <taxon>Pavlovophyceae</taxon>
        <taxon>Pavlovales</taxon>
        <taxon>Pavlovaceae</taxon>
        <taxon>Diacronema</taxon>
    </lineage>
</organism>
<evidence type="ECO:0000313" key="7">
    <source>
        <dbReference type="EMBL" id="KAG8465576.1"/>
    </source>
</evidence>
<accession>A0A8J6CBZ7</accession>
<feature type="domain" description="TFIIS central" evidence="6">
    <location>
        <begin position="5"/>
        <end position="122"/>
    </location>
</feature>
<evidence type="ECO:0000256" key="4">
    <source>
        <dbReference type="ARBA" id="ARBA00023242"/>
    </source>
</evidence>
<feature type="compositionally biased region" description="Acidic residues" evidence="5">
    <location>
        <begin position="217"/>
        <end position="231"/>
    </location>
</feature>
<dbReference type="Gene3D" id="1.10.472.30">
    <property type="entry name" value="Transcription elongation factor S-II, central domain"/>
    <property type="match status" value="1"/>
</dbReference>
<dbReference type="Proteomes" id="UP000751190">
    <property type="component" value="Unassembled WGS sequence"/>
</dbReference>
<dbReference type="SMART" id="SM00510">
    <property type="entry name" value="TFS2M"/>
    <property type="match status" value="1"/>
</dbReference>
<evidence type="ECO:0000256" key="2">
    <source>
        <dbReference type="ARBA" id="ARBA00022771"/>
    </source>
</evidence>
<dbReference type="GO" id="GO:0006351">
    <property type="term" value="P:DNA-templated transcription"/>
    <property type="evidence" value="ECO:0007669"/>
    <property type="project" value="InterPro"/>
</dbReference>
<dbReference type="SUPFAM" id="SSF46942">
    <property type="entry name" value="Elongation factor TFIIS domain 2"/>
    <property type="match status" value="1"/>
</dbReference>
<sequence>MADGVRGKVSIGLAEALAGDIVPSEEEGLALAALADTIERAMFATFGGTTKDYKSKYRTLLFNLKDEKNPTLRTRVREGELSVETLITADAKALASDVLKTARQEMQERYFAARQQVDGEMLVGWQAGTRGSLATHKNTDVNKLGTAAVVEASSGGPTTALLDEYADFLRESAPGAEHEREGTPVPMADGGTPLHDGGAGEDDGAGGAGDGAAQRLDDDDIWGVNDDDSPEPEPPAKAQKLDAGAAARPPPLSVSRAPPPAAHAPTPKRAPPPTSPTAAGALPPALPAVKAALRGTEWLLPADHAQLISDDALLRERIARAYAVRERVCGVPSPPPLPAA</sequence>
<comment type="caution">
    <text evidence="7">The sequence shown here is derived from an EMBL/GenBank/DDBJ whole genome shotgun (WGS) entry which is preliminary data.</text>
</comment>
<feature type="region of interest" description="Disordered" evidence="5">
    <location>
        <begin position="174"/>
        <end position="283"/>
    </location>
</feature>
<evidence type="ECO:0000259" key="6">
    <source>
        <dbReference type="PROSITE" id="PS51321"/>
    </source>
</evidence>
<proteinExistence type="predicted"/>
<evidence type="ECO:0000313" key="8">
    <source>
        <dbReference type="Proteomes" id="UP000751190"/>
    </source>
</evidence>
<keyword evidence="4" id="KW-0539">Nucleus</keyword>
<dbReference type="GO" id="GO:0005634">
    <property type="term" value="C:nucleus"/>
    <property type="evidence" value="ECO:0007669"/>
    <property type="project" value="TreeGrafter"/>
</dbReference>
<dbReference type="PANTHER" id="PTHR11477">
    <property type="entry name" value="TRANSCRIPTION FACTOR S-II ZINC FINGER DOMAIN-CONTAINING PROTEIN"/>
    <property type="match status" value="1"/>
</dbReference>
<dbReference type="EMBL" id="JAGTXO010000010">
    <property type="protein sequence ID" value="KAG8465576.1"/>
    <property type="molecule type" value="Genomic_DNA"/>
</dbReference>
<dbReference type="PANTHER" id="PTHR11477:SF0">
    <property type="entry name" value="IP08861P-RELATED"/>
    <property type="match status" value="1"/>
</dbReference>
<gene>
    <name evidence="7" type="ORF">KFE25_002883</name>
</gene>
<feature type="compositionally biased region" description="Low complexity" evidence="5">
    <location>
        <begin position="236"/>
        <end position="247"/>
    </location>
</feature>
<dbReference type="GO" id="GO:0008270">
    <property type="term" value="F:zinc ion binding"/>
    <property type="evidence" value="ECO:0007669"/>
    <property type="project" value="UniProtKB-KW"/>
</dbReference>
<dbReference type="Pfam" id="PF07500">
    <property type="entry name" value="TFIIS_M"/>
    <property type="match status" value="1"/>
</dbReference>
<feature type="compositionally biased region" description="Pro residues" evidence="5">
    <location>
        <begin position="248"/>
        <end position="275"/>
    </location>
</feature>
<dbReference type="OrthoDB" id="419537at2759"/>
<dbReference type="AlphaFoldDB" id="A0A8J6CBZ7"/>
<keyword evidence="1" id="KW-0479">Metal-binding</keyword>
<evidence type="ECO:0000256" key="1">
    <source>
        <dbReference type="ARBA" id="ARBA00022723"/>
    </source>
</evidence>
<evidence type="ECO:0000256" key="3">
    <source>
        <dbReference type="ARBA" id="ARBA00022833"/>
    </source>
</evidence>
<dbReference type="InterPro" id="IPR003618">
    <property type="entry name" value="TFIIS_cen_dom"/>
</dbReference>
<reference evidence="7" key="1">
    <citation type="submission" date="2021-05" db="EMBL/GenBank/DDBJ databases">
        <title>The genome of the haptophyte Pavlova lutheri (Diacronema luteri, Pavlovales) - a model for lipid biosynthesis in eukaryotic algae.</title>
        <authorList>
            <person name="Hulatt C.J."/>
            <person name="Posewitz M.C."/>
        </authorList>
    </citation>
    <scope>NUCLEOTIDE SEQUENCE</scope>
    <source>
        <strain evidence="7">NIVA-4/92</strain>
    </source>
</reference>
<keyword evidence="3" id="KW-0862">Zinc</keyword>
<keyword evidence="8" id="KW-1185">Reference proteome</keyword>
<dbReference type="PROSITE" id="PS51321">
    <property type="entry name" value="TFIIS_CENTRAL"/>
    <property type="match status" value="1"/>
</dbReference>
<keyword evidence="2" id="KW-0863">Zinc-finger</keyword>